<organism evidence="2 3">
    <name type="scientific">Saguinus oedipus</name>
    <name type="common">Cotton-top tamarin</name>
    <name type="synonym">Oedipomidas oedipus</name>
    <dbReference type="NCBI Taxonomy" id="9490"/>
    <lineage>
        <taxon>Eukaryota</taxon>
        <taxon>Metazoa</taxon>
        <taxon>Chordata</taxon>
        <taxon>Craniata</taxon>
        <taxon>Vertebrata</taxon>
        <taxon>Euteleostomi</taxon>
        <taxon>Mammalia</taxon>
        <taxon>Eutheria</taxon>
        <taxon>Euarchontoglires</taxon>
        <taxon>Primates</taxon>
        <taxon>Haplorrhini</taxon>
        <taxon>Platyrrhini</taxon>
        <taxon>Cebidae</taxon>
        <taxon>Callitrichinae</taxon>
        <taxon>Saguinus</taxon>
    </lineage>
</organism>
<comment type="similarity">
    <text evidence="1">Belongs to the IGBP1/TAP42 family.</text>
</comment>
<dbReference type="Proteomes" id="UP001266305">
    <property type="component" value="Unassembled WGS sequence"/>
</dbReference>
<dbReference type="InterPro" id="IPR038511">
    <property type="entry name" value="TAP42/TAP46-like_sf"/>
</dbReference>
<proteinExistence type="inferred from homology"/>
<dbReference type="InterPro" id="IPR007304">
    <property type="entry name" value="TAP46-like"/>
</dbReference>
<protein>
    <submittedName>
        <fullName evidence="2">Uncharacterized protein</fullName>
    </submittedName>
</protein>
<dbReference type="Gene3D" id="6.10.250.1140">
    <property type="match status" value="1"/>
</dbReference>
<gene>
    <name evidence="2" type="ORF">P7K49_014574</name>
</gene>
<evidence type="ECO:0000313" key="3">
    <source>
        <dbReference type="Proteomes" id="UP001266305"/>
    </source>
</evidence>
<sequence length="140" mass="15953">MATEGELLLLQFPKLFKTSKQLLDKVEVVIESAGSWIVQEKMFKDLNLLEKAAKMLLQLDLFSQNEDLEEIASTDLKYLFESELPKAKNNSAENYTANFSMVYPGLIATSSQRQTKIERYKQKKDLEHRVSAMESAVESG</sequence>
<name>A0ABQ9V7L4_SAGOE</name>
<comment type="caution">
    <text evidence="2">The sequence shown here is derived from an EMBL/GenBank/DDBJ whole genome shotgun (WGS) entry which is preliminary data.</text>
</comment>
<dbReference type="PANTHER" id="PTHR10933:SF9">
    <property type="entry name" value="IMMUNOGLOBULIN-BINDING PROTEIN 1"/>
    <property type="match status" value="1"/>
</dbReference>
<keyword evidence="3" id="KW-1185">Reference proteome</keyword>
<dbReference type="Gene3D" id="1.25.40.540">
    <property type="entry name" value="TAP42-like family"/>
    <property type="match status" value="1"/>
</dbReference>
<reference evidence="2 3" key="1">
    <citation type="submission" date="2023-05" db="EMBL/GenBank/DDBJ databases">
        <title>B98-5 Cell Line De Novo Hybrid Assembly: An Optical Mapping Approach.</title>
        <authorList>
            <person name="Kananen K."/>
            <person name="Auerbach J.A."/>
            <person name="Kautto E."/>
            <person name="Blachly J.S."/>
        </authorList>
    </citation>
    <scope>NUCLEOTIDE SEQUENCE [LARGE SCALE GENOMIC DNA]</scope>
    <source>
        <strain evidence="2">B95-8</strain>
        <tissue evidence="2">Cell line</tissue>
    </source>
</reference>
<accession>A0ABQ9V7L4</accession>
<evidence type="ECO:0000256" key="1">
    <source>
        <dbReference type="ARBA" id="ARBA00034730"/>
    </source>
</evidence>
<dbReference type="PANTHER" id="PTHR10933">
    <property type="entry name" value="IMMUNOGLOBULIN-BINDING PROTEIN 1"/>
    <property type="match status" value="1"/>
</dbReference>
<evidence type="ECO:0000313" key="2">
    <source>
        <dbReference type="EMBL" id="KAK2105060.1"/>
    </source>
</evidence>
<dbReference type="Pfam" id="PF04177">
    <property type="entry name" value="TAP42"/>
    <property type="match status" value="2"/>
</dbReference>
<dbReference type="EMBL" id="JASSZA010000007">
    <property type="protein sequence ID" value="KAK2105060.1"/>
    <property type="molecule type" value="Genomic_DNA"/>
</dbReference>